<dbReference type="NCBIfam" id="TIGR03244">
    <property type="entry name" value="arg_catab_AstA"/>
    <property type="match status" value="1"/>
</dbReference>
<gene>
    <name evidence="5" type="ORF">AMR76_08120</name>
</gene>
<dbReference type="EC" id="2.3.1.109" evidence="4"/>
<dbReference type="PANTHER" id="PTHR30420">
    <property type="entry name" value="N-SUCCINYLARGININE DIHYDROLASE"/>
    <property type="match status" value="1"/>
</dbReference>
<dbReference type="Proteomes" id="UP000051221">
    <property type="component" value="Unassembled WGS sequence"/>
</dbReference>
<dbReference type="GO" id="GO:0008791">
    <property type="term" value="F:arginine N-succinyltransferase activity"/>
    <property type="evidence" value="ECO:0007669"/>
    <property type="project" value="UniProtKB-UniRule"/>
</dbReference>
<reference evidence="5 6" key="1">
    <citation type="submission" date="2015-08" db="EMBL/GenBank/DDBJ databases">
        <title>Antibacterial properties of a collection of Vibrionaceae strains.</title>
        <authorList>
            <person name="Giubergia S."/>
        </authorList>
    </citation>
    <scope>NUCLEOTIDE SEQUENCE [LARGE SCALE GENOMIC DNA]</scope>
    <source>
        <strain evidence="5 6">S0821</strain>
    </source>
</reference>
<dbReference type="Gene3D" id="2.40.40.20">
    <property type="match status" value="1"/>
</dbReference>
<dbReference type="AlphaFoldDB" id="A0A0Q2R2S3"/>
<dbReference type="SUPFAM" id="SSF55729">
    <property type="entry name" value="Acyl-CoA N-acyltransferases (Nat)"/>
    <property type="match status" value="1"/>
</dbReference>
<dbReference type="InParanoid" id="A0A0Q2R2S3"/>
<accession>A0A0Q2R2S3</accession>
<dbReference type="InterPro" id="IPR017650">
    <property type="entry name" value="Arginine_N-succinylTrfase"/>
</dbReference>
<dbReference type="GO" id="GO:0006527">
    <property type="term" value="P:L-arginine catabolic process"/>
    <property type="evidence" value="ECO:0007669"/>
    <property type="project" value="UniProtKB-UniRule"/>
</dbReference>
<sequence>MLVVRPIAISDYDALHTCAVESGHGFTSLPVNEELLTNRIKHSEYSFTKPDVNQPGDEGYLMVGFDSDSGEVAGTTGIEASVGWDIPFYSYHISTIVHASPKLGVNNVVKLLTFGNNYTGCSEICTLFLRPPFREGLNGRLMSKCRFLMMAEHPHRFSQTIFAEMRGVSDEDGNSPFWQWLQEHFFSIDFTMADYLTGIGKKGFIADLMPKLPIYINLLSKEAQAVIGQVHEKTRPALKLLEKEGFTCRNYVDIFDAGPSVECDLRNIESVRDSVRAKVEIAEHSSSQDFLMCNTSFEHFRATAAKAAYNRERGTVIIAPNVAAALQVDQGDFLRILAQ</sequence>
<proteinExistence type="predicted"/>
<evidence type="ECO:0000313" key="5">
    <source>
        <dbReference type="EMBL" id="KQH86509.1"/>
    </source>
</evidence>
<organism evidence="5 6">
    <name type="scientific">Vibrio furnissii</name>
    <dbReference type="NCBI Taxonomy" id="29494"/>
    <lineage>
        <taxon>Bacteria</taxon>
        <taxon>Pseudomonadati</taxon>
        <taxon>Pseudomonadota</taxon>
        <taxon>Gammaproteobacteria</taxon>
        <taxon>Vibrionales</taxon>
        <taxon>Vibrionaceae</taxon>
        <taxon>Vibrio</taxon>
    </lineage>
</organism>
<dbReference type="GeneID" id="50533745"/>
<protein>
    <recommendedName>
        <fullName evidence="4">Arginine N-succinyltransferase</fullName>
        <ecNumber evidence="4">2.3.1.109</ecNumber>
    </recommendedName>
</protein>
<keyword evidence="2 5" id="KW-0808">Transferase</keyword>
<dbReference type="OMA" id="YNYHISK"/>
<evidence type="ECO:0000256" key="4">
    <source>
        <dbReference type="NCBIfam" id="TIGR03244"/>
    </source>
</evidence>
<dbReference type="EMBL" id="LKHS01000006">
    <property type="protein sequence ID" value="KQH86509.1"/>
    <property type="molecule type" value="Genomic_DNA"/>
</dbReference>
<dbReference type="PANTHER" id="PTHR30420:SF1">
    <property type="entry name" value="ARGININE N-SUCCINYLTRANSFERASE"/>
    <property type="match status" value="1"/>
</dbReference>
<dbReference type="NCBIfam" id="TIGR03243">
    <property type="entry name" value="arg_catab_AOST"/>
    <property type="match status" value="1"/>
</dbReference>
<dbReference type="OrthoDB" id="21121at2"/>
<comment type="caution">
    <text evidence="5">The sequence shown here is derived from an EMBL/GenBank/DDBJ whole genome shotgun (WGS) entry which is preliminary data.</text>
</comment>
<keyword evidence="6" id="KW-1185">Reference proteome</keyword>
<evidence type="ECO:0000256" key="1">
    <source>
        <dbReference type="ARBA" id="ARBA00022503"/>
    </source>
</evidence>
<keyword evidence="3" id="KW-0012">Acyltransferase</keyword>
<evidence type="ECO:0000256" key="2">
    <source>
        <dbReference type="ARBA" id="ARBA00022679"/>
    </source>
</evidence>
<keyword evidence="1" id="KW-0056">Arginine metabolism</keyword>
<name>A0A0Q2R2S3_VIBFU</name>
<dbReference type="Pfam" id="PF04958">
    <property type="entry name" value="AstA"/>
    <property type="match status" value="1"/>
</dbReference>
<dbReference type="RefSeq" id="WP_004728579.1">
    <property type="nucleotide sequence ID" value="NZ_CABLCD010000018.1"/>
</dbReference>
<dbReference type="InterPro" id="IPR007041">
    <property type="entry name" value="Arg_succinylTrfase_AstA/AruG"/>
</dbReference>
<evidence type="ECO:0000256" key="3">
    <source>
        <dbReference type="ARBA" id="ARBA00023315"/>
    </source>
</evidence>
<dbReference type="InterPro" id="IPR016181">
    <property type="entry name" value="Acyl_CoA_acyltransferase"/>
</dbReference>
<evidence type="ECO:0000313" key="6">
    <source>
        <dbReference type="Proteomes" id="UP000051221"/>
    </source>
</evidence>